<name>A0A2I8VP10_9EURY</name>
<reference evidence="1 2" key="1">
    <citation type="submission" date="2018-01" db="EMBL/GenBank/DDBJ databases">
        <title>Complete genome sequence of Salinigranum rubrum GX10T, an extremely halophilic archaeon isolated from a marine solar saltern.</title>
        <authorList>
            <person name="Han S."/>
        </authorList>
    </citation>
    <scope>NUCLEOTIDE SEQUENCE [LARGE SCALE GENOMIC DNA]</scope>
    <source>
        <strain evidence="1 2">GX10</strain>
    </source>
</reference>
<dbReference type="GeneID" id="35594414"/>
<evidence type="ECO:0008006" key="3">
    <source>
        <dbReference type="Google" id="ProtNLM"/>
    </source>
</evidence>
<protein>
    <recommendedName>
        <fullName evidence="3">Small CPxCG-related zinc finger protein</fullName>
    </recommendedName>
</protein>
<dbReference type="AlphaFoldDB" id="A0A2I8VP10"/>
<gene>
    <name evidence="1" type="ORF">C2R22_19940</name>
</gene>
<evidence type="ECO:0000313" key="1">
    <source>
        <dbReference type="EMBL" id="AUV83635.1"/>
    </source>
</evidence>
<dbReference type="OrthoDB" id="190410at2157"/>
<accession>A0A2I8VP10</accession>
<evidence type="ECO:0000313" key="2">
    <source>
        <dbReference type="Proteomes" id="UP000236584"/>
    </source>
</evidence>
<dbReference type="RefSeq" id="WP_103427324.1">
    <property type="nucleotide sequence ID" value="NZ_CP026309.1"/>
</dbReference>
<dbReference type="KEGG" id="srub:C2R22_19940"/>
<organism evidence="1 2">
    <name type="scientific">Salinigranum rubrum</name>
    <dbReference type="NCBI Taxonomy" id="755307"/>
    <lineage>
        <taxon>Archaea</taxon>
        <taxon>Methanobacteriati</taxon>
        <taxon>Methanobacteriota</taxon>
        <taxon>Stenosarchaea group</taxon>
        <taxon>Halobacteria</taxon>
        <taxon>Halobacteriales</taxon>
        <taxon>Haloferacaceae</taxon>
        <taxon>Salinigranum</taxon>
    </lineage>
</organism>
<keyword evidence="2" id="KW-1185">Reference proteome</keyword>
<dbReference type="Proteomes" id="UP000236584">
    <property type="component" value="Chromosome"/>
</dbReference>
<dbReference type="EMBL" id="CP026309">
    <property type="protein sequence ID" value="AUV83635.1"/>
    <property type="molecule type" value="Genomic_DNA"/>
</dbReference>
<dbReference type="InterPro" id="IPR055983">
    <property type="entry name" value="DUF7561"/>
</dbReference>
<sequence length="73" mass="7803">MGSQRCDGCGSTVRIAGGIGDFWTFSSETSGGIDLELADGSDHFLCFDCIERLPDDRDVTSADVVALGEKNER</sequence>
<proteinExistence type="predicted"/>
<dbReference type="Pfam" id="PF24442">
    <property type="entry name" value="DUF7561"/>
    <property type="match status" value="1"/>
</dbReference>